<dbReference type="PATRIC" id="fig|1126833.4.peg.2503"/>
<organism evidence="2 3">
    <name type="scientific">Paenibacillus beijingensis</name>
    <dbReference type="NCBI Taxonomy" id="1126833"/>
    <lineage>
        <taxon>Bacteria</taxon>
        <taxon>Bacillati</taxon>
        <taxon>Bacillota</taxon>
        <taxon>Bacilli</taxon>
        <taxon>Bacillales</taxon>
        <taxon>Paenibacillaceae</taxon>
        <taxon>Paenibacillus</taxon>
    </lineage>
</organism>
<evidence type="ECO:0000256" key="1">
    <source>
        <dbReference type="SAM" id="Phobius"/>
    </source>
</evidence>
<dbReference type="EMBL" id="CP011058">
    <property type="protein sequence ID" value="AJY75077.1"/>
    <property type="molecule type" value="Genomic_DNA"/>
</dbReference>
<evidence type="ECO:0000313" key="3">
    <source>
        <dbReference type="Proteomes" id="UP000032633"/>
    </source>
</evidence>
<gene>
    <name evidence="2" type="ORF">VN24_11425</name>
</gene>
<dbReference type="HOGENOM" id="CLU_075255_0_0_9"/>
<reference evidence="2 3" key="1">
    <citation type="journal article" date="2015" name="J. Biotechnol.">
        <title>Complete genome sequence of Paenibacillus beijingensis 7188(T) (=DSM 24997(T)), a novel rhizobacterium from jujube garden soil.</title>
        <authorList>
            <person name="Kwak Y."/>
            <person name="Shin J.H."/>
        </authorList>
    </citation>
    <scope>NUCLEOTIDE SEQUENCE [LARGE SCALE GENOMIC DNA]</scope>
    <source>
        <strain evidence="2 3">DSM 24997</strain>
    </source>
</reference>
<evidence type="ECO:0000313" key="2">
    <source>
        <dbReference type="EMBL" id="AJY75077.1"/>
    </source>
</evidence>
<dbReference type="AlphaFoldDB" id="A0A0D5NJA2"/>
<sequence>MFEALYIAYLLVCALMIGLRFRRSPREAWVRFSFAAAFPVVGLTLPLFRRRPQRDTDTAQRELQLNELLTAASLDVPSAASIQLHTPETERELNVVSIEEALAINDLPSRRQAVIDMLKTQSLDHLEMLRLAVSNEDTETSHYAASAIMEIKRKLNLTIQALAVQYEENRTDREVLASYAEVLRDYIRSGFLDRQTYLQLRQTYSEVLGHWIDADPQAETAYIEKLDADLEIGDYASAEQTAGRYMERFPEKEEAYLVMIKLYYVLRLPHKLEAALEQLKRSPIRLSNKSITIVRYWSKGG</sequence>
<protein>
    <submittedName>
        <fullName evidence="2">Uncharacterized protein</fullName>
    </submittedName>
</protein>
<proteinExistence type="predicted"/>
<dbReference type="STRING" id="1126833.VN24_11425"/>
<feature type="transmembrane region" description="Helical" evidence="1">
    <location>
        <begin position="28"/>
        <end position="48"/>
    </location>
</feature>
<keyword evidence="3" id="KW-1185">Reference proteome</keyword>
<feature type="transmembrane region" description="Helical" evidence="1">
    <location>
        <begin position="6"/>
        <end position="21"/>
    </location>
</feature>
<dbReference type="KEGG" id="pbj:VN24_11425"/>
<dbReference type="Proteomes" id="UP000032633">
    <property type="component" value="Chromosome"/>
</dbReference>
<name>A0A0D5NJA2_9BACL</name>
<accession>A0A0D5NJA2</accession>
<keyword evidence="1" id="KW-0472">Membrane</keyword>
<keyword evidence="1" id="KW-0812">Transmembrane</keyword>
<reference evidence="3" key="2">
    <citation type="submission" date="2015-03" db="EMBL/GenBank/DDBJ databases">
        <title>Genome sequence of Paenibacillus beijingensis strain DSM 24997T.</title>
        <authorList>
            <person name="Kwak Y."/>
            <person name="Shin J.-H."/>
        </authorList>
    </citation>
    <scope>NUCLEOTIDE SEQUENCE [LARGE SCALE GENOMIC DNA]</scope>
    <source>
        <strain evidence="3">DSM 24997</strain>
    </source>
</reference>
<dbReference type="OrthoDB" id="1933450at2"/>
<dbReference type="RefSeq" id="WP_045670510.1">
    <property type="nucleotide sequence ID" value="NZ_CP011058.1"/>
</dbReference>
<keyword evidence="1" id="KW-1133">Transmembrane helix</keyword>